<keyword evidence="3" id="KW-1185">Reference proteome</keyword>
<feature type="compositionally biased region" description="Basic and acidic residues" evidence="1">
    <location>
        <begin position="13"/>
        <end position="24"/>
    </location>
</feature>
<feature type="region of interest" description="Disordered" evidence="1">
    <location>
        <begin position="1"/>
        <end position="24"/>
    </location>
</feature>
<comment type="caution">
    <text evidence="2">The sequence shown here is derived from an EMBL/GenBank/DDBJ whole genome shotgun (WGS) entry which is preliminary data.</text>
</comment>
<accession>A0AAN8CUZ5</accession>
<evidence type="ECO:0000313" key="3">
    <source>
        <dbReference type="Proteomes" id="UP001335648"/>
    </source>
</evidence>
<sequence length="106" mass="11880">MQKGMCLPYQHLNPHESNKGKKEKEIKREIVSIQMQKPLSDSEPAGCFLSGAGCDPSGQSGRRMIRLLRGTAGRSELLKTTRSCLETFDRLRSCSQHHHSLKACCH</sequence>
<dbReference type="Proteomes" id="UP001335648">
    <property type="component" value="Unassembled WGS sequence"/>
</dbReference>
<reference evidence="2 3" key="1">
    <citation type="journal article" date="2023" name="Mol. Biol. Evol.">
        <title>Genomics of Secondarily Temperate Adaptation in the Only Non-Antarctic Icefish.</title>
        <authorList>
            <person name="Rivera-Colon A.G."/>
            <person name="Rayamajhi N."/>
            <person name="Minhas B.F."/>
            <person name="Madrigal G."/>
            <person name="Bilyk K.T."/>
            <person name="Yoon V."/>
            <person name="Hune M."/>
            <person name="Gregory S."/>
            <person name="Cheng C.H.C."/>
            <person name="Catchen J.M."/>
        </authorList>
    </citation>
    <scope>NUCLEOTIDE SEQUENCE [LARGE SCALE GENOMIC DNA]</scope>
    <source>
        <strain evidence="2">JC2023a</strain>
    </source>
</reference>
<evidence type="ECO:0000256" key="1">
    <source>
        <dbReference type="SAM" id="MobiDB-lite"/>
    </source>
</evidence>
<organism evidence="2 3">
    <name type="scientific">Champsocephalus esox</name>
    <name type="common">pike icefish</name>
    <dbReference type="NCBI Taxonomy" id="159716"/>
    <lineage>
        <taxon>Eukaryota</taxon>
        <taxon>Metazoa</taxon>
        <taxon>Chordata</taxon>
        <taxon>Craniata</taxon>
        <taxon>Vertebrata</taxon>
        <taxon>Euteleostomi</taxon>
        <taxon>Actinopterygii</taxon>
        <taxon>Neopterygii</taxon>
        <taxon>Teleostei</taxon>
        <taxon>Neoteleostei</taxon>
        <taxon>Acanthomorphata</taxon>
        <taxon>Eupercaria</taxon>
        <taxon>Perciformes</taxon>
        <taxon>Notothenioidei</taxon>
        <taxon>Channichthyidae</taxon>
        <taxon>Champsocephalus</taxon>
    </lineage>
</organism>
<dbReference type="EMBL" id="JAULUE010002048">
    <property type="protein sequence ID" value="KAK5909580.1"/>
    <property type="molecule type" value="Genomic_DNA"/>
</dbReference>
<gene>
    <name evidence="2" type="ORF">CesoFtcFv8_003497</name>
</gene>
<name>A0AAN8CUZ5_9TELE</name>
<protein>
    <submittedName>
        <fullName evidence="2">Uncharacterized protein</fullName>
    </submittedName>
</protein>
<dbReference type="AlphaFoldDB" id="A0AAN8CUZ5"/>
<evidence type="ECO:0000313" key="2">
    <source>
        <dbReference type="EMBL" id="KAK5909580.1"/>
    </source>
</evidence>
<proteinExistence type="predicted"/>